<name>A0A381ZF93_9ZZZZ</name>
<dbReference type="PANTHER" id="PTHR43708">
    <property type="entry name" value="CONSERVED EXPRESSED OXIDOREDUCTASE (EUROFUNG)"/>
    <property type="match status" value="1"/>
</dbReference>
<feature type="domain" description="Gfo/Idh/MocA-like oxidoreductase N-terminal" evidence="1">
    <location>
        <begin position="7"/>
        <end position="138"/>
    </location>
</feature>
<organism evidence="3">
    <name type="scientific">marine metagenome</name>
    <dbReference type="NCBI Taxonomy" id="408172"/>
    <lineage>
        <taxon>unclassified sequences</taxon>
        <taxon>metagenomes</taxon>
        <taxon>ecological metagenomes</taxon>
    </lineage>
</organism>
<feature type="domain" description="GFO/IDH/MocA-like oxidoreductase" evidence="2">
    <location>
        <begin position="147"/>
        <end position="279"/>
    </location>
</feature>
<evidence type="ECO:0008006" key="4">
    <source>
        <dbReference type="Google" id="ProtNLM"/>
    </source>
</evidence>
<dbReference type="InterPro" id="IPR051317">
    <property type="entry name" value="Gfo/Idh/MocA_oxidoreduct"/>
</dbReference>
<dbReference type="PANTHER" id="PTHR43708:SF3">
    <property type="entry name" value="OXIDOREDUCTASE"/>
    <property type="match status" value="1"/>
</dbReference>
<proteinExistence type="predicted"/>
<dbReference type="InterPro" id="IPR036291">
    <property type="entry name" value="NAD(P)-bd_dom_sf"/>
</dbReference>
<evidence type="ECO:0000259" key="2">
    <source>
        <dbReference type="Pfam" id="PF22725"/>
    </source>
</evidence>
<evidence type="ECO:0000313" key="3">
    <source>
        <dbReference type="EMBL" id="SVA87879.1"/>
    </source>
</evidence>
<dbReference type="EMBL" id="UINC01021081">
    <property type="protein sequence ID" value="SVA87879.1"/>
    <property type="molecule type" value="Genomic_DNA"/>
</dbReference>
<dbReference type="Gene3D" id="3.40.50.720">
    <property type="entry name" value="NAD(P)-binding Rossmann-like Domain"/>
    <property type="match status" value="1"/>
</dbReference>
<dbReference type="InterPro" id="IPR000683">
    <property type="entry name" value="Gfo/Idh/MocA-like_OxRdtase_N"/>
</dbReference>
<dbReference type="Pfam" id="PF01408">
    <property type="entry name" value="GFO_IDH_MocA"/>
    <property type="match status" value="1"/>
</dbReference>
<feature type="non-terminal residue" evidence="3">
    <location>
        <position position="362"/>
    </location>
</feature>
<dbReference type="SUPFAM" id="SSF55347">
    <property type="entry name" value="Glyceraldehyde-3-phosphate dehydrogenase-like, C-terminal domain"/>
    <property type="match status" value="1"/>
</dbReference>
<gene>
    <name evidence="3" type="ORF">METZ01_LOCUS140733</name>
</gene>
<dbReference type="Pfam" id="PF22725">
    <property type="entry name" value="GFO_IDH_MocA_C3"/>
    <property type="match status" value="1"/>
</dbReference>
<evidence type="ECO:0000259" key="1">
    <source>
        <dbReference type="Pfam" id="PF01408"/>
    </source>
</evidence>
<dbReference type="InterPro" id="IPR055170">
    <property type="entry name" value="GFO_IDH_MocA-like_dom"/>
</dbReference>
<sequence length="362" mass="39794">MSLGRKIRYGMVGGGPGAFIGAVHRKAAALDGGIELVAGAFSSDPDKSRQQGEELLLDSRRVYSSYQEMAEQESLLPGGERIDFVSIVTPNHVHFEVAKAFIEAGFHVVCDKPMTNTVEDAESLCKLVSEYGAVFALTHNYTGYPMVKQARELVRNGELGDIRKVVVEYPQGWLATLLEAEGAKQAVWRTDPNQAGVSSCIADIGSHAENLARYITELEIEEICADLTTFVPGRQLEDDGNLLVHYKGGARGILYASQISVGEENDINIRVYGTKASLRWRQENPNYLSVKYPDGPEQVYKRGNDYLSEIAVHNSRIPFGHPEAFIEAFANIYVNASRTMAAKITGHDLGEFDTDFPTVQDG</sequence>
<dbReference type="SUPFAM" id="SSF51735">
    <property type="entry name" value="NAD(P)-binding Rossmann-fold domains"/>
    <property type="match status" value="1"/>
</dbReference>
<dbReference type="Gene3D" id="3.30.360.10">
    <property type="entry name" value="Dihydrodipicolinate Reductase, domain 2"/>
    <property type="match status" value="1"/>
</dbReference>
<protein>
    <recommendedName>
        <fullName evidence="4">Gfo/Idh/MocA-like oxidoreductase N-terminal domain-containing protein</fullName>
    </recommendedName>
</protein>
<dbReference type="AlphaFoldDB" id="A0A381ZF93"/>
<accession>A0A381ZF93</accession>
<dbReference type="GO" id="GO:0000166">
    <property type="term" value="F:nucleotide binding"/>
    <property type="evidence" value="ECO:0007669"/>
    <property type="project" value="InterPro"/>
</dbReference>
<reference evidence="3" key="1">
    <citation type="submission" date="2018-05" db="EMBL/GenBank/DDBJ databases">
        <authorList>
            <person name="Lanie J.A."/>
            <person name="Ng W.-L."/>
            <person name="Kazmierczak K.M."/>
            <person name="Andrzejewski T.M."/>
            <person name="Davidsen T.M."/>
            <person name="Wayne K.J."/>
            <person name="Tettelin H."/>
            <person name="Glass J.I."/>
            <person name="Rusch D."/>
            <person name="Podicherti R."/>
            <person name="Tsui H.-C.T."/>
            <person name="Winkler M.E."/>
        </authorList>
    </citation>
    <scope>NUCLEOTIDE SEQUENCE</scope>
</reference>